<dbReference type="PANTHER" id="PTHR43329">
    <property type="entry name" value="EPOXIDE HYDROLASE"/>
    <property type="match status" value="1"/>
</dbReference>
<dbReference type="Proteomes" id="UP001610432">
    <property type="component" value="Unassembled WGS sequence"/>
</dbReference>
<gene>
    <name evidence="4" type="ORF">BJX67DRAFT_342243</name>
</gene>
<accession>A0ABR4M4B9</accession>
<feature type="domain" description="AB hydrolase-1" evidence="3">
    <location>
        <begin position="23"/>
        <end position="150"/>
    </location>
</feature>
<dbReference type="GeneID" id="98143075"/>
<keyword evidence="1 4" id="KW-0378">Hydrolase</keyword>
<dbReference type="PRINTS" id="PR00412">
    <property type="entry name" value="EPOXHYDRLASE"/>
</dbReference>
<name>A0ABR4M4B9_9EURO</name>
<dbReference type="InterPro" id="IPR000639">
    <property type="entry name" value="Epox_hydrolase-like"/>
</dbReference>
<evidence type="ECO:0000256" key="1">
    <source>
        <dbReference type="ARBA" id="ARBA00022801"/>
    </source>
</evidence>
<organism evidence="4 5">
    <name type="scientific">Aspergillus lucknowensis</name>
    <dbReference type="NCBI Taxonomy" id="176173"/>
    <lineage>
        <taxon>Eukaryota</taxon>
        <taxon>Fungi</taxon>
        <taxon>Dikarya</taxon>
        <taxon>Ascomycota</taxon>
        <taxon>Pezizomycotina</taxon>
        <taxon>Eurotiomycetes</taxon>
        <taxon>Eurotiomycetidae</taxon>
        <taxon>Eurotiales</taxon>
        <taxon>Aspergillaceae</taxon>
        <taxon>Aspergillus</taxon>
        <taxon>Aspergillus subgen. Nidulantes</taxon>
    </lineage>
</organism>
<reference evidence="4 5" key="1">
    <citation type="submission" date="2024-07" db="EMBL/GenBank/DDBJ databases">
        <title>Section-level genome sequencing and comparative genomics of Aspergillus sections Usti and Cavernicolus.</title>
        <authorList>
            <consortium name="Lawrence Berkeley National Laboratory"/>
            <person name="Nybo J.L."/>
            <person name="Vesth T.C."/>
            <person name="Theobald S."/>
            <person name="Frisvad J.C."/>
            <person name="Larsen T.O."/>
            <person name="Kjaerboelling I."/>
            <person name="Rothschild-Mancinelli K."/>
            <person name="Lyhne E.K."/>
            <person name="Kogle M.E."/>
            <person name="Barry K."/>
            <person name="Clum A."/>
            <person name="Na H."/>
            <person name="Ledsgaard L."/>
            <person name="Lin J."/>
            <person name="Lipzen A."/>
            <person name="Kuo A."/>
            <person name="Riley R."/>
            <person name="Mondo S."/>
            <person name="Labutti K."/>
            <person name="Haridas S."/>
            <person name="Pangalinan J."/>
            <person name="Salamov A.A."/>
            <person name="Simmons B.A."/>
            <person name="Magnuson J.K."/>
            <person name="Chen J."/>
            <person name="Drula E."/>
            <person name="Henrissat B."/>
            <person name="Wiebenga A."/>
            <person name="Lubbers R.J."/>
            <person name="Gomes A.C."/>
            <person name="Macurrencykelacurrency M.R."/>
            <person name="Stajich J."/>
            <person name="Grigoriev I.V."/>
            <person name="Mortensen U.H."/>
            <person name="De Vries R.P."/>
            <person name="Baker S.E."/>
            <person name="Andersen M.R."/>
        </authorList>
    </citation>
    <scope>NUCLEOTIDE SEQUENCE [LARGE SCALE GENOMIC DNA]</scope>
    <source>
        <strain evidence="4 5">CBS 449.75</strain>
    </source>
</reference>
<comment type="caution">
    <text evidence="4">The sequence shown here is derived from an EMBL/GenBank/DDBJ whole genome shotgun (WGS) entry which is preliminary data.</text>
</comment>
<evidence type="ECO:0000259" key="3">
    <source>
        <dbReference type="Pfam" id="PF00561"/>
    </source>
</evidence>
<comment type="similarity">
    <text evidence="2">Belongs to the AB hydrolase superfamily. Epoxide hydrolase family.</text>
</comment>
<dbReference type="RefSeq" id="XP_070890420.1">
    <property type="nucleotide sequence ID" value="XM_071028003.1"/>
</dbReference>
<proteinExistence type="inferred from homology"/>
<evidence type="ECO:0000313" key="4">
    <source>
        <dbReference type="EMBL" id="KAL2871441.1"/>
    </source>
</evidence>
<dbReference type="SUPFAM" id="SSF53474">
    <property type="entry name" value="alpha/beta-Hydrolases"/>
    <property type="match status" value="1"/>
</dbReference>
<dbReference type="GO" id="GO:0016787">
    <property type="term" value="F:hydrolase activity"/>
    <property type="evidence" value="ECO:0007669"/>
    <property type="project" value="UniProtKB-KW"/>
</dbReference>
<dbReference type="InterPro" id="IPR000073">
    <property type="entry name" value="AB_hydrolase_1"/>
</dbReference>
<evidence type="ECO:0000313" key="5">
    <source>
        <dbReference type="Proteomes" id="UP001610432"/>
    </source>
</evidence>
<dbReference type="Pfam" id="PF00561">
    <property type="entry name" value="Abhydrolase_1"/>
    <property type="match status" value="1"/>
</dbReference>
<protein>
    <submittedName>
        <fullName evidence="4">Alpha/Beta hydrolase protein</fullName>
    </submittedName>
</protein>
<dbReference type="InterPro" id="IPR029058">
    <property type="entry name" value="AB_hydrolase_fold"/>
</dbReference>
<sequence length="289" mass="31873">MTPKWQTTRLLHGIRAIVGGQGPPLILVPGWPQTAEAFSKIFEPLSAHYQFFALDPPGIGDSLPPTNGYDTANVSKLMAEAIHEVVKDKPYHLVGHDIGAWIAYPWAAQFQSRIKSLSILDAGVPGFLPPLQYPLSSQANLRLWQFSFNALPELPEILTGGRERELLTWFFNLKTVRPAEFPQDHFEQYVEAYSRPGAMTRGFEYYRAYEMSAKQNLEFAKTPLGIPVLALGGAAAVGSGMVQLARSFSTNVSGGAIEDCGHFLPEEQPSAVVQRLLEFWAGQKSDPST</sequence>
<dbReference type="Gene3D" id="3.40.50.1820">
    <property type="entry name" value="alpha/beta hydrolase"/>
    <property type="match status" value="1"/>
</dbReference>
<evidence type="ECO:0000256" key="2">
    <source>
        <dbReference type="ARBA" id="ARBA00038334"/>
    </source>
</evidence>
<dbReference type="EMBL" id="JBFXLQ010000003">
    <property type="protein sequence ID" value="KAL2871441.1"/>
    <property type="molecule type" value="Genomic_DNA"/>
</dbReference>
<keyword evidence="5" id="KW-1185">Reference proteome</keyword>